<feature type="compositionally biased region" description="Low complexity" evidence="1">
    <location>
        <begin position="244"/>
        <end position="276"/>
    </location>
</feature>
<accession>A0A1J3JBT5</accession>
<name>A0A1J3JBT5_NOCCA</name>
<feature type="compositionally biased region" description="Pro residues" evidence="1">
    <location>
        <begin position="12"/>
        <end position="25"/>
    </location>
</feature>
<sequence>MTTEPTTTMQTQPPPPATASVPPSPPAMQYRLRRSRRCGLYSCCHCVSKDSKYCCEAHADIARTLADIPLPYILVDGCAQDHDMISTTAVLNKSEGIHVGVGTIDGDEVFRTVPWQFEFVGVEPFLFLEKETQRSYTFFGDREPSFTAIDFNACRYLWTRKSYHRYTLEGTEIRSSTSYFYLTSEGNEEAAEYAKRWTLDEHCDPKGGKSLFTFHYIRKPSDLFSSKKGATDAESSVYLSETPSQSTGDSSETTGDSTETTGDATESSGDAAASSGRRLLPGRAGQQKTKGVFCFCHCCCFHRSKTNPNPVYRSPLLLLVIVKQKCLGRLNL</sequence>
<dbReference type="EMBL" id="GEVM01016141">
    <property type="protein sequence ID" value="JAU89797.1"/>
    <property type="molecule type" value="Transcribed_RNA"/>
</dbReference>
<reference evidence="2" key="1">
    <citation type="submission" date="2016-07" db="EMBL/GenBank/DDBJ databases">
        <title>De novo transcriptome assembly of four accessions of the metal hyperaccumulator plant Noccaea caerulescens.</title>
        <authorList>
            <person name="Blande D."/>
            <person name="Halimaa P."/>
            <person name="Tervahauta A.I."/>
            <person name="Aarts M.G."/>
            <person name="Karenlampi S.O."/>
        </authorList>
    </citation>
    <scope>NUCLEOTIDE SEQUENCE</scope>
</reference>
<proteinExistence type="predicted"/>
<feature type="region of interest" description="Disordered" evidence="1">
    <location>
        <begin position="1"/>
        <end position="25"/>
    </location>
</feature>
<feature type="compositionally biased region" description="Low complexity" evidence="1">
    <location>
        <begin position="1"/>
        <end position="11"/>
    </location>
</feature>
<dbReference type="AlphaFoldDB" id="A0A1J3JBT5"/>
<gene>
    <name evidence="2" type="ORF">MP_TR1858_c7_g1_i1_g.5505</name>
</gene>
<organism evidence="2">
    <name type="scientific">Noccaea caerulescens</name>
    <name type="common">Alpine penny-cress</name>
    <name type="synonym">Thlaspi caerulescens</name>
    <dbReference type="NCBI Taxonomy" id="107243"/>
    <lineage>
        <taxon>Eukaryota</taxon>
        <taxon>Viridiplantae</taxon>
        <taxon>Streptophyta</taxon>
        <taxon>Embryophyta</taxon>
        <taxon>Tracheophyta</taxon>
        <taxon>Spermatophyta</taxon>
        <taxon>Magnoliopsida</taxon>
        <taxon>eudicotyledons</taxon>
        <taxon>Gunneridae</taxon>
        <taxon>Pentapetalae</taxon>
        <taxon>rosids</taxon>
        <taxon>malvids</taxon>
        <taxon>Brassicales</taxon>
        <taxon>Brassicaceae</taxon>
        <taxon>Coluteocarpeae</taxon>
        <taxon>Noccaea</taxon>
    </lineage>
</organism>
<evidence type="ECO:0000256" key="1">
    <source>
        <dbReference type="SAM" id="MobiDB-lite"/>
    </source>
</evidence>
<protein>
    <submittedName>
        <fullName evidence="2">Uncharacterized protein</fullName>
    </submittedName>
</protein>
<feature type="region of interest" description="Disordered" evidence="1">
    <location>
        <begin position="235"/>
        <end position="281"/>
    </location>
</feature>
<evidence type="ECO:0000313" key="2">
    <source>
        <dbReference type="EMBL" id="JAU89797.1"/>
    </source>
</evidence>